<dbReference type="GO" id="GO:0008240">
    <property type="term" value="F:tripeptidyl-peptidase activity"/>
    <property type="evidence" value="ECO:0007669"/>
    <property type="project" value="UniProtKB-EC"/>
</dbReference>
<keyword evidence="5" id="KW-0964">Secreted</keyword>
<evidence type="ECO:0000256" key="3">
    <source>
        <dbReference type="ARBA" id="ARBA00004239"/>
    </source>
</evidence>
<keyword evidence="10 15" id="KW-0720">Serine protease</keyword>
<evidence type="ECO:0000256" key="8">
    <source>
        <dbReference type="ARBA" id="ARBA00022729"/>
    </source>
</evidence>
<dbReference type="PROSITE" id="PS51695">
    <property type="entry name" value="SEDOLISIN"/>
    <property type="match status" value="1"/>
</dbReference>
<evidence type="ECO:0000256" key="9">
    <source>
        <dbReference type="ARBA" id="ARBA00022801"/>
    </source>
</evidence>
<evidence type="ECO:0000256" key="5">
    <source>
        <dbReference type="ARBA" id="ARBA00022525"/>
    </source>
</evidence>
<evidence type="ECO:0000256" key="14">
    <source>
        <dbReference type="ARBA" id="ARBA00023180"/>
    </source>
</evidence>
<feature type="domain" description="Peptidase S53" evidence="17">
    <location>
        <begin position="245"/>
        <end position="626"/>
    </location>
</feature>
<evidence type="ECO:0000256" key="16">
    <source>
        <dbReference type="SAM" id="MobiDB-lite"/>
    </source>
</evidence>
<evidence type="ECO:0000256" key="6">
    <source>
        <dbReference type="ARBA" id="ARBA00022670"/>
    </source>
</evidence>
<feature type="compositionally biased region" description="Polar residues" evidence="16">
    <location>
        <begin position="624"/>
        <end position="637"/>
    </location>
</feature>
<feature type="binding site" evidence="15">
    <location>
        <position position="604"/>
    </location>
    <ligand>
        <name>Ca(2+)</name>
        <dbReference type="ChEBI" id="CHEBI:29108"/>
    </ligand>
</feature>
<dbReference type="InterPro" id="IPR023828">
    <property type="entry name" value="Peptidase_S8_Ser-AS"/>
</dbReference>
<organism evidence="18 19">
    <name type="scientific">Septoria linicola</name>
    <dbReference type="NCBI Taxonomy" id="215465"/>
    <lineage>
        <taxon>Eukaryota</taxon>
        <taxon>Fungi</taxon>
        <taxon>Dikarya</taxon>
        <taxon>Ascomycota</taxon>
        <taxon>Pezizomycotina</taxon>
        <taxon>Dothideomycetes</taxon>
        <taxon>Dothideomycetidae</taxon>
        <taxon>Mycosphaerellales</taxon>
        <taxon>Mycosphaerellaceae</taxon>
        <taxon>Septoria</taxon>
    </lineage>
</organism>
<evidence type="ECO:0000256" key="13">
    <source>
        <dbReference type="ARBA" id="ARBA00023145"/>
    </source>
</evidence>
<evidence type="ECO:0000259" key="17">
    <source>
        <dbReference type="PROSITE" id="PS51695"/>
    </source>
</evidence>
<dbReference type="InterPro" id="IPR000209">
    <property type="entry name" value="Peptidase_S8/S53_dom"/>
</dbReference>
<feature type="active site" description="Charge relay system" evidence="15">
    <location>
        <position position="333"/>
    </location>
</feature>
<keyword evidence="12" id="KW-0843">Virulence</keyword>
<keyword evidence="14" id="KW-0325">Glycoprotein</keyword>
<keyword evidence="11 15" id="KW-0106">Calcium</keyword>
<dbReference type="EMBL" id="CP099419">
    <property type="protein sequence ID" value="USW49474.1"/>
    <property type="molecule type" value="Genomic_DNA"/>
</dbReference>
<evidence type="ECO:0000256" key="10">
    <source>
        <dbReference type="ARBA" id="ARBA00022825"/>
    </source>
</evidence>
<evidence type="ECO:0000256" key="15">
    <source>
        <dbReference type="PROSITE-ProRule" id="PRU01032"/>
    </source>
</evidence>
<evidence type="ECO:0000256" key="12">
    <source>
        <dbReference type="ARBA" id="ARBA00023026"/>
    </source>
</evidence>
<evidence type="ECO:0000256" key="7">
    <source>
        <dbReference type="ARBA" id="ARBA00022723"/>
    </source>
</evidence>
<gene>
    <name evidence="18" type="ORF">Slin15195_G027930</name>
</gene>
<proteinExistence type="predicted"/>
<feature type="active site" description="Charge relay system" evidence="15">
    <location>
        <position position="543"/>
    </location>
</feature>
<feature type="compositionally biased region" description="Low complexity" evidence="16">
    <location>
        <begin position="186"/>
        <end position="198"/>
    </location>
</feature>
<evidence type="ECO:0000313" key="18">
    <source>
        <dbReference type="EMBL" id="USW49474.1"/>
    </source>
</evidence>
<comment type="function">
    <text evidence="2">Secreted tripeptidyl-peptidase which degrades proteins at acidic pHs and is involved in virulence.</text>
</comment>
<protein>
    <recommendedName>
        <fullName evidence="4">tripeptidyl-peptidase II</fullName>
        <ecNumber evidence="4">3.4.14.10</ecNumber>
    </recommendedName>
</protein>
<feature type="binding site" evidence="15">
    <location>
        <position position="585"/>
    </location>
    <ligand>
        <name>Ca(2+)</name>
        <dbReference type="ChEBI" id="CHEBI:29108"/>
    </ligand>
</feature>
<sequence length="668" mass="72136">MGPSSKRDTLHLQIGLTQQNPGLIEQHLLEISDPKHERYGKHLSQQDIDDIVAPSKDSTVFVESWLQEHGITEYSHNKAKTMIHCAVPIGKVEALLNTTYYAYKHHDGSEINRAPEWSLPEHLHDHIDIVQPTTSFFHPKKQVAPDSSAWHDVSWWQEQGQKEYPKAYAGSTDGKYGQSYGSNTIGPQTPHQGGQPQQDSEPSQGGQTGGQPQQGGRAGQAGFQPSQGGNVGGTIDVSSVCQVDMVTSQCKRTLYGTIDYVPQAPDRLSVATANYLNETVIRSDISAYMQMFRPDASNAGNEINLVSVASGDIAQELTQVKIGEGTNKEANLDAMNLWSIAYPIPLTAYHTGGSPPFQASLSTPENTNEPYLDWLDYVLSQDELPQVISTSYGDDEQTVPKSYADRVCQGFAQLGARGITLLLSSGDNGVGKDDTCVSNDGSNKQQFSAVFPGSCPWVTTVGATENFQPEVAVSRFASGGGFSYYFDQPDYQRDTVQNYIASLNGQYQGAYNPNGRGYPDVAAQGNHDAIVWNGEVSTIGGTSASAPTFAGVIALVNDALIAASKPPLGFLNPWLYSEGYQALTDIVSGSSFGCGTKGFPAQQGWDAVTGFGTPNFSKLVQAALNKTSEQSGQDATNQEQQQGGSKEEQQQGSDDEEQQQQHGPQRPS</sequence>
<dbReference type="Pfam" id="PF09286">
    <property type="entry name" value="Pro-kuma_activ"/>
    <property type="match status" value="1"/>
</dbReference>
<keyword evidence="19" id="KW-1185">Reference proteome</keyword>
<dbReference type="SMART" id="SM00944">
    <property type="entry name" value="Pro-kuma_activ"/>
    <property type="match status" value="1"/>
</dbReference>
<dbReference type="SUPFAM" id="SSF52743">
    <property type="entry name" value="Subtilisin-like"/>
    <property type="match status" value="1"/>
</dbReference>
<keyword evidence="7 15" id="KW-0479">Metal-binding</keyword>
<evidence type="ECO:0000256" key="11">
    <source>
        <dbReference type="ARBA" id="ARBA00022837"/>
    </source>
</evidence>
<evidence type="ECO:0000256" key="1">
    <source>
        <dbReference type="ARBA" id="ARBA00001910"/>
    </source>
</evidence>
<comment type="cofactor">
    <cofactor evidence="15">
        <name>Ca(2+)</name>
        <dbReference type="ChEBI" id="CHEBI:29108"/>
    </cofactor>
    <text evidence="15">Binds 1 Ca(2+) ion per subunit.</text>
</comment>
<dbReference type="GO" id="GO:0046872">
    <property type="term" value="F:metal ion binding"/>
    <property type="evidence" value="ECO:0007669"/>
    <property type="project" value="UniProtKB-UniRule"/>
</dbReference>
<dbReference type="Proteomes" id="UP001056384">
    <property type="component" value="Chromosome 2"/>
</dbReference>
<feature type="compositionally biased region" description="Gly residues" evidence="16">
    <location>
        <begin position="206"/>
        <end position="219"/>
    </location>
</feature>
<keyword evidence="8" id="KW-0732">Signal</keyword>
<dbReference type="GO" id="GO:0006508">
    <property type="term" value="P:proteolysis"/>
    <property type="evidence" value="ECO:0007669"/>
    <property type="project" value="UniProtKB-KW"/>
</dbReference>
<feature type="region of interest" description="Disordered" evidence="16">
    <location>
        <begin position="624"/>
        <end position="668"/>
    </location>
</feature>
<feature type="region of interest" description="Disordered" evidence="16">
    <location>
        <begin position="167"/>
        <end position="231"/>
    </location>
</feature>
<dbReference type="Pfam" id="PF00082">
    <property type="entry name" value="Peptidase_S8"/>
    <property type="match status" value="1"/>
</dbReference>
<dbReference type="InterPro" id="IPR036852">
    <property type="entry name" value="Peptidase_S8/S53_dom_sf"/>
</dbReference>
<feature type="binding site" evidence="15">
    <location>
        <position position="586"/>
    </location>
    <ligand>
        <name>Ca(2+)</name>
        <dbReference type="ChEBI" id="CHEBI:29108"/>
    </ligand>
</feature>
<dbReference type="Gene3D" id="3.40.50.200">
    <property type="entry name" value="Peptidase S8/S53 domain"/>
    <property type="match status" value="1"/>
</dbReference>
<keyword evidence="6 15" id="KW-0645">Protease</keyword>
<dbReference type="InterPro" id="IPR050819">
    <property type="entry name" value="Tripeptidyl-peptidase_I"/>
</dbReference>
<reference evidence="18" key="1">
    <citation type="submission" date="2022-06" db="EMBL/GenBank/DDBJ databases">
        <title>Complete genome sequences of two strains of the flax pathogen Septoria linicola.</title>
        <authorList>
            <person name="Lapalu N."/>
            <person name="Simon A."/>
            <person name="Demenou B."/>
            <person name="Paumier D."/>
            <person name="Guillot M.-P."/>
            <person name="Gout L."/>
            <person name="Valade R."/>
        </authorList>
    </citation>
    <scope>NUCLEOTIDE SEQUENCE</scope>
    <source>
        <strain evidence="18">SE15195</strain>
    </source>
</reference>
<feature type="binding site" evidence="15">
    <location>
        <position position="606"/>
    </location>
    <ligand>
        <name>Ca(2+)</name>
        <dbReference type="ChEBI" id="CHEBI:29108"/>
    </ligand>
</feature>
<dbReference type="PROSITE" id="PS00138">
    <property type="entry name" value="SUBTILASE_SER"/>
    <property type="match status" value="1"/>
</dbReference>
<evidence type="ECO:0000256" key="4">
    <source>
        <dbReference type="ARBA" id="ARBA00012462"/>
    </source>
</evidence>
<name>A0A9Q9AHF9_9PEZI</name>
<evidence type="ECO:0000256" key="2">
    <source>
        <dbReference type="ARBA" id="ARBA00002451"/>
    </source>
</evidence>
<comment type="subcellular location">
    <subcellularLocation>
        <location evidence="3">Secreted</location>
        <location evidence="3">Extracellular space</location>
    </subcellularLocation>
</comment>
<feature type="active site" description="Charge relay system" evidence="15">
    <location>
        <position position="329"/>
    </location>
</feature>
<dbReference type="AlphaFoldDB" id="A0A9Q9AHF9"/>
<dbReference type="FunFam" id="3.40.50.200:FF:000015">
    <property type="entry name" value="Tripeptidyl peptidase A"/>
    <property type="match status" value="1"/>
</dbReference>
<dbReference type="PANTHER" id="PTHR14218:SF39">
    <property type="entry name" value="PEPTIDASE S53 DOMAIN-CONTAINING PROTEIN"/>
    <property type="match status" value="1"/>
</dbReference>
<accession>A0A9Q9AHF9</accession>
<dbReference type="GO" id="GO:0005576">
    <property type="term" value="C:extracellular region"/>
    <property type="evidence" value="ECO:0007669"/>
    <property type="project" value="UniProtKB-SubCell"/>
</dbReference>
<dbReference type="CDD" id="cd11377">
    <property type="entry name" value="Pro-peptidase_S53"/>
    <property type="match status" value="1"/>
</dbReference>
<dbReference type="SUPFAM" id="SSF54897">
    <property type="entry name" value="Protease propeptides/inhibitors"/>
    <property type="match status" value="1"/>
</dbReference>
<keyword evidence="13" id="KW-0865">Zymogen</keyword>
<keyword evidence="9 15" id="KW-0378">Hydrolase</keyword>
<comment type="catalytic activity">
    <reaction evidence="1">
        <text>Release of an N-terminal tripeptide from a polypeptide.</text>
        <dbReference type="EC" id="3.4.14.10"/>
    </reaction>
</comment>
<dbReference type="CDD" id="cd04056">
    <property type="entry name" value="Peptidases_S53"/>
    <property type="match status" value="1"/>
</dbReference>
<evidence type="ECO:0000313" key="19">
    <source>
        <dbReference type="Proteomes" id="UP001056384"/>
    </source>
</evidence>
<dbReference type="InterPro" id="IPR015366">
    <property type="entry name" value="S53_propep"/>
</dbReference>
<dbReference type="InterPro" id="IPR030400">
    <property type="entry name" value="Sedolisin_dom"/>
</dbReference>
<dbReference type="PANTHER" id="PTHR14218">
    <property type="entry name" value="PROTEASE S8 TRIPEPTIDYL PEPTIDASE I CLN2"/>
    <property type="match status" value="1"/>
</dbReference>
<dbReference type="GO" id="GO:0004252">
    <property type="term" value="F:serine-type endopeptidase activity"/>
    <property type="evidence" value="ECO:0007669"/>
    <property type="project" value="UniProtKB-UniRule"/>
</dbReference>
<dbReference type="EC" id="3.4.14.10" evidence="4"/>